<dbReference type="GO" id="GO:0005525">
    <property type="term" value="F:GTP binding"/>
    <property type="evidence" value="ECO:0007669"/>
    <property type="project" value="UniProtKB-KW"/>
</dbReference>
<accession>A0A084JRM4</accession>
<keyword evidence="5" id="KW-0692">RNA repair</keyword>
<dbReference type="EMBL" id="JPME01000003">
    <property type="protein sequence ID" value="KEZ91608.1"/>
    <property type="molecule type" value="Genomic_DNA"/>
</dbReference>
<evidence type="ECO:0000256" key="2">
    <source>
        <dbReference type="ARBA" id="ARBA00022598"/>
    </source>
</evidence>
<dbReference type="InterPro" id="IPR036025">
    <property type="entry name" value="RtcB-like_sf"/>
</dbReference>
<dbReference type="GO" id="GO:0003909">
    <property type="term" value="F:DNA ligase activity"/>
    <property type="evidence" value="ECO:0007669"/>
    <property type="project" value="TreeGrafter"/>
</dbReference>
<evidence type="ECO:0000256" key="5">
    <source>
        <dbReference type="ARBA" id="ARBA00022800"/>
    </source>
</evidence>
<feature type="binding site" evidence="11">
    <location>
        <position position="162"/>
    </location>
    <ligand>
        <name>Mn(2+)</name>
        <dbReference type="ChEBI" id="CHEBI:29035"/>
        <label>2</label>
    </ligand>
</feature>
<evidence type="ECO:0000256" key="11">
    <source>
        <dbReference type="PIRSR" id="PIRSR601233-3"/>
    </source>
</evidence>
<evidence type="ECO:0000256" key="10">
    <source>
        <dbReference type="PIRSR" id="PIRSR601233-2"/>
    </source>
</evidence>
<evidence type="ECO:0000256" key="8">
    <source>
        <dbReference type="ARBA" id="ARBA00047746"/>
    </source>
</evidence>
<dbReference type="GO" id="GO:0006281">
    <property type="term" value="P:DNA repair"/>
    <property type="evidence" value="ECO:0007669"/>
    <property type="project" value="TreeGrafter"/>
</dbReference>
<evidence type="ECO:0000256" key="4">
    <source>
        <dbReference type="ARBA" id="ARBA00022741"/>
    </source>
</evidence>
<reference evidence="12 13" key="1">
    <citation type="submission" date="2014-07" db="EMBL/GenBank/DDBJ databases">
        <title>Draft genome of Clostridium celerecrescens 152B isolated from sediments associated with methane hydrate from Krishna Godavari basin.</title>
        <authorList>
            <person name="Honkalas V.S."/>
            <person name="Dabir A.P."/>
            <person name="Arora P."/>
            <person name="Dhakephalkar P.K."/>
        </authorList>
    </citation>
    <scope>NUCLEOTIDE SEQUENCE [LARGE SCALE GENOMIC DNA]</scope>
    <source>
        <strain evidence="12 13">152B</strain>
    </source>
</reference>
<dbReference type="InterPro" id="IPR001233">
    <property type="entry name" value="RtcB"/>
</dbReference>
<evidence type="ECO:0000256" key="6">
    <source>
        <dbReference type="ARBA" id="ARBA00023134"/>
    </source>
</evidence>
<feature type="binding site" evidence="10">
    <location>
        <position position="280"/>
    </location>
    <ligand>
        <name>GMP</name>
        <dbReference type="ChEBI" id="CHEBI:58115"/>
    </ligand>
</feature>
<dbReference type="PANTHER" id="PTHR43749">
    <property type="entry name" value="RNA-SPLICING LIGASE RTCB"/>
    <property type="match status" value="1"/>
</dbReference>
<protein>
    <recommendedName>
        <fullName evidence="1">3'-phosphate/5'-hydroxy nucleic acid ligase</fullName>
        <ecNumber evidence="1">6.5.1.8</ecNumber>
    </recommendedName>
</protein>
<comment type="catalytic activity">
    <reaction evidence="8">
        <text>a 3'-end 3'-phospho-ribonucleotide-RNA + a 5'-end dephospho-ribonucleoside-RNA + GTP = a ribonucleotidyl-ribonucleotide-RNA + GMP + diphosphate</text>
        <dbReference type="Rhea" id="RHEA:68076"/>
        <dbReference type="Rhea" id="RHEA-COMP:10463"/>
        <dbReference type="Rhea" id="RHEA-COMP:13936"/>
        <dbReference type="Rhea" id="RHEA-COMP:17355"/>
        <dbReference type="ChEBI" id="CHEBI:33019"/>
        <dbReference type="ChEBI" id="CHEBI:37565"/>
        <dbReference type="ChEBI" id="CHEBI:58115"/>
        <dbReference type="ChEBI" id="CHEBI:83062"/>
        <dbReference type="ChEBI" id="CHEBI:138284"/>
        <dbReference type="ChEBI" id="CHEBI:173118"/>
        <dbReference type="EC" id="6.5.1.8"/>
    </reaction>
</comment>
<sequence length="371" mass="41474">MIELQGKYNTAKVFTDNIEQEAISQIINLLNQEFVRGSQIRIMPDTHAGAGCTIGTTMTITDKVVPNLVGVDIGCGMETVLLKDDHVELQQLDKVIYKHIPAGFATRSIPHPFMADINLAELRCASHVNLNRAELSLGTLGGGNHFIELDRSDDNRFYLVVHSGSRNLGKQVAEFYQKAAAKSLEKRRQEFLKVDKNLAFVDGQLLDDYIHDMMITQHYAALNRMAIVKEIVKHMKFKIEDSFTTIHNYIEPKSMILRKGAISAKKGERVLIPINMRDGSLICVGKGNPDWNQSAPHGAGRLMSRSTAKERITLSQFKASMEGIYSSTVNKSTIDESPFAYKSMDEIINNIADTAEIEKIIKPVYNFKAAE</sequence>
<dbReference type="STRING" id="29354.IO98_02745"/>
<dbReference type="GO" id="GO:0170057">
    <property type="term" value="F:RNA ligase (GTP) activity"/>
    <property type="evidence" value="ECO:0007669"/>
    <property type="project" value="UniProtKB-EC"/>
</dbReference>
<dbReference type="PANTHER" id="PTHR43749:SF2">
    <property type="entry name" value="RNA-SPLICING LIGASE RTCB"/>
    <property type="match status" value="1"/>
</dbReference>
<keyword evidence="13" id="KW-1185">Reference proteome</keyword>
<comment type="cofactor">
    <cofactor evidence="11">
        <name>Mn(2+)</name>
        <dbReference type="ChEBI" id="CHEBI:29035"/>
    </cofactor>
    <text evidence="11">Binds 2 manganese ions per subunit.</text>
</comment>
<organism evidence="12 13">
    <name type="scientific">Lacrimispora celerecrescens</name>
    <dbReference type="NCBI Taxonomy" id="29354"/>
    <lineage>
        <taxon>Bacteria</taxon>
        <taxon>Bacillati</taxon>
        <taxon>Bacillota</taxon>
        <taxon>Clostridia</taxon>
        <taxon>Lachnospirales</taxon>
        <taxon>Lachnospiraceae</taxon>
        <taxon>Lacrimispora</taxon>
    </lineage>
</organism>
<name>A0A084JRM4_9FIRM</name>
<dbReference type="OrthoDB" id="9802323at2"/>
<keyword evidence="3 11" id="KW-0479">Metal-binding</keyword>
<dbReference type="EC" id="6.5.1.8" evidence="1"/>
<evidence type="ECO:0000256" key="3">
    <source>
        <dbReference type="ARBA" id="ARBA00022723"/>
    </source>
</evidence>
<dbReference type="RefSeq" id="WP_038277637.1">
    <property type="nucleotide sequence ID" value="NZ_JPME01000003.1"/>
</dbReference>
<dbReference type="Gene3D" id="3.90.1860.10">
    <property type="entry name" value="tRNA-splicing ligase RtcB"/>
    <property type="match status" value="1"/>
</dbReference>
<feature type="binding site" evidence="11">
    <location>
        <position position="72"/>
    </location>
    <ligand>
        <name>Mn(2+)</name>
        <dbReference type="ChEBI" id="CHEBI:29035"/>
        <label>1</label>
    </ligand>
</feature>
<dbReference type="SUPFAM" id="SSF103365">
    <property type="entry name" value="Hypothetical protein PH1602"/>
    <property type="match status" value="1"/>
</dbReference>
<evidence type="ECO:0000313" key="13">
    <source>
        <dbReference type="Proteomes" id="UP000028525"/>
    </source>
</evidence>
<keyword evidence="4 10" id="KW-0547">Nucleotide-binding</keyword>
<dbReference type="InterPro" id="IPR052915">
    <property type="entry name" value="RtcB-like"/>
</dbReference>
<feature type="active site" description="GMP-histidine intermediate" evidence="9">
    <location>
        <position position="297"/>
    </location>
</feature>
<feature type="binding site" evidence="11">
    <location>
        <position position="247"/>
    </location>
    <ligand>
        <name>Mn(2+)</name>
        <dbReference type="ChEBI" id="CHEBI:29035"/>
        <label>2</label>
    </ligand>
</feature>
<proteinExistence type="predicted"/>
<evidence type="ECO:0000313" key="12">
    <source>
        <dbReference type="EMBL" id="KEZ91608.1"/>
    </source>
</evidence>
<feature type="binding site" evidence="10">
    <location>
        <begin position="297"/>
        <end position="300"/>
    </location>
    <ligand>
        <name>GMP</name>
        <dbReference type="ChEBI" id="CHEBI:58115"/>
    </ligand>
</feature>
<gene>
    <name evidence="12" type="ORF">IO98_02745</name>
</gene>
<feature type="binding site" evidence="10">
    <location>
        <begin position="247"/>
        <end position="248"/>
    </location>
    <ligand>
        <name>GMP</name>
        <dbReference type="ChEBI" id="CHEBI:58115"/>
    </ligand>
</feature>
<feature type="binding site" evidence="11">
    <location>
        <position position="145"/>
    </location>
    <ligand>
        <name>Mn(2+)</name>
        <dbReference type="ChEBI" id="CHEBI:29035"/>
        <label>1</label>
    </ligand>
</feature>
<dbReference type="GO" id="GO:0030145">
    <property type="term" value="F:manganese ion binding"/>
    <property type="evidence" value="ECO:0007669"/>
    <property type="project" value="TreeGrafter"/>
</dbReference>
<dbReference type="GO" id="GO:0006396">
    <property type="term" value="P:RNA processing"/>
    <property type="evidence" value="ECO:0007669"/>
    <property type="project" value="InterPro"/>
</dbReference>
<dbReference type="GO" id="GO:0042245">
    <property type="term" value="P:RNA repair"/>
    <property type="evidence" value="ECO:0007669"/>
    <property type="project" value="UniProtKB-KW"/>
</dbReference>
<dbReference type="AlphaFoldDB" id="A0A084JRM4"/>
<dbReference type="Pfam" id="PF01139">
    <property type="entry name" value="RtcB"/>
    <property type="match status" value="2"/>
</dbReference>
<keyword evidence="2" id="KW-0436">Ligase</keyword>
<evidence type="ECO:0000256" key="1">
    <source>
        <dbReference type="ARBA" id="ARBA00012726"/>
    </source>
</evidence>
<evidence type="ECO:0000256" key="9">
    <source>
        <dbReference type="PIRSR" id="PIRSR601233-1"/>
    </source>
</evidence>
<evidence type="ECO:0000256" key="7">
    <source>
        <dbReference type="ARBA" id="ARBA00023211"/>
    </source>
</evidence>
<comment type="caution">
    <text evidence="12">The sequence shown here is derived from an EMBL/GenBank/DDBJ whole genome shotgun (WGS) entry which is preliminary data.</text>
</comment>
<feature type="binding site" evidence="10">
    <location>
        <begin position="273"/>
        <end position="276"/>
    </location>
    <ligand>
        <name>GMP</name>
        <dbReference type="ChEBI" id="CHEBI:58115"/>
    </ligand>
</feature>
<dbReference type="Proteomes" id="UP000028525">
    <property type="component" value="Unassembled WGS sequence"/>
</dbReference>
<keyword evidence="7 11" id="KW-0464">Manganese</keyword>
<keyword evidence="6 10" id="KW-0342">GTP-binding</keyword>
<feature type="binding site" evidence="10">
    <location>
        <begin position="144"/>
        <end position="148"/>
    </location>
    <ligand>
        <name>GMP</name>
        <dbReference type="ChEBI" id="CHEBI:58115"/>
    </ligand>
</feature>